<accession>A0ABS5R4U0</accession>
<evidence type="ECO:0000259" key="1">
    <source>
        <dbReference type="PROSITE" id="PS50943"/>
    </source>
</evidence>
<evidence type="ECO:0000313" key="2">
    <source>
        <dbReference type="EMBL" id="MBS9476225.1"/>
    </source>
</evidence>
<dbReference type="InterPro" id="IPR010982">
    <property type="entry name" value="Lambda_DNA-bd_dom_sf"/>
</dbReference>
<keyword evidence="3" id="KW-1185">Reference proteome</keyword>
<protein>
    <submittedName>
        <fullName evidence="2">Helix-turn-helix transcriptional regulator</fullName>
    </submittedName>
</protein>
<dbReference type="Proteomes" id="UP001166585">
    <property type="component" value="Unassembled WGS sequence"/>
</dbReference>
<sequence>MSPDDFKAWREAMGMSQTAAAKALGISKGSIELYEAGKRRDDGRPVIIPLTVALACSALYHRLGPWPYAL</sequence>
<comment type="caution">
    <text evidence="2">The sequence shown here is derived from an EMBL/GenBank/DDBJ whole genome shotgun (WGS) entry which is preliminary data.</text>
</comment>
<organism evidence="2 3">
    <name type="scientific">Ancylobacter radicis</name>
    <dbReference type="NCBI Taxonomy" id="2836179"/>
    <lineage>
        <taxon>Bacteria</taxon>
        <taxon>Pseudomonadati</taxon>
        <taxon>Pseudomonadota</taxon>
        <taxon>Alphaproteobacteria</taxon>
        <taxon>Hyphomicrobiales</taxon>
        <taxon>Xanthobacteraceae</taxon>
        <taxon>Ancylobacter</taxon>
    </lineage>
</organism>
<proteinExistence type="predicted"/>
<name>A0ABS5R4U0_9HYPH</name>
<gene>
    <name evidence="2" type="ORF">KIP89_03805</name>
</gene>
<dbReference type="PROSITE" id="PS50943">
    <property type="entry name" value="HTH_CROC1"/>
    <property type="match status" value="1"/>
</dbReference>
<dbReference type="EMBL" id="JAHCQH010000014">
    <property type="protein sequence ID" value="MBS9476225.1"/>
    <property type="molecule type" value="Genomic_DNA"/>
</dbReference>
<dbReference type="RefSeq" id="WP_213754083.1">
    <property type="nucleotide sequence ID" value="NZ_JAHCQH010000014.1"/>
</dbReference>
<dbReference type="SMART" id="SM00530">
    <property type="entry name" value="HTH_XRE"/>
    <property type="match status" value="1"/>
</dbReference>
<feature type="domain" description="HTH cro/C1-type" evidence="1">
    <location>
        <begin position="6"/>
        <end position="40"/>
    </location>
</feature>
<evidence type="ECO:0000313" key="3">
    <source>
        <dbReference type="Proteomes" id="UP001166585"/>
    </source>
</evidence>
<dbReference type="SUPFAM" id="SSF47413">
    <property type="entry name" value="lambda repressor-like DNA-binding domains"/>
    <property type="match status" value="1"/>
</dbReference>
<dbReference type="CDD" id="cd00093">
    <property type="entry name" value="HTH_XRE"/>
    <property type="match status" value="1"/>
</dbReference>
<dbReference type="Gene3D" id="1.10.260.40">
    <property type="entry name" value="lambda repressor-like DNA-binding domains"/>
    <property type="match status" value="1"/>
</dbReference>
<dbReference type="Pfam" id="PF13560">
    <property type="entry name" value="HTH_31"/>
    <property type="match status" value="1"/>
</dbReference>
<reference evidence="2" key="1">
    <citation type="submission" date="2021-05" db="EMBL/GenBank/DDBJ databases">
        <authorList>
            <person name="Sun Q."/>
            <person name="Inoue M."/>
        </authorList>
    </citation>
    <scope>NUCLEOTIDE SEQUENCE</scope>
    <source>
        <strain evidence="2">VKM B-3255</strain>
    </source>
</reference>
<dbReference type="InterPro" id="IPR001387">
    <property type="entry name" value="Cro/C1-type_HTH"/>
</dbReference>